<comment type="caution">
    <text evidence="1">The sequence shown here is derived from an EMBL/GenBank/DDBJ whole genome shotgun (WGS) entry which is preliminary data.</text>
</comment>
<name>A0ABD2PZH6_9PLAT</name>
<protein>
    <submittedName>
        <fullName evidence="1">Uncharacterized protein</fullName>
    </submittedName>
</protein>
<dbReference type="Proteomes" id="UP001626550">
    <property type="component" value="Unassembled WGS sequence"/>
</dbReference>
<proteinExistence type="predicted"/>
<accession>A0ABD2PZH6</accession>
<keyword evidence="2" id="KW-1185">Reference proteome</keyword>
<dbReference type="EMBL" id="JBJKFK010001747">
    <property type="protein sequence ID" value="KAL3312322.1"/>
    <property type="molecule type" value="Genomic_DNA"/>
</dbReference>
<gene>
    <name evidence="1" type="ORF">Ciccas_009086</name>
</gene>
<reference evidence="1 2" key="1">
    <citation type="submission" date="2024-11" db="EMBL/GenBank/DDBJ databases">
        <title>Adaptive evolution of stress response genes in parasites aligns with host niche diversity.</title>
        <authorList>
            <person name="Hahn C."/>
            <person name="Resl P."/>
        </authorList>
    </citation>
    <scope>NUCLEOTIDE SEQUENCE [LARGE SCALE GENOMIC DNA]</scope>
    <source>
        <strain evidence="1">EGGRZ-B1_66</strain>
        <tissue evidence="1">Body</tissue>
    </source>
</reference>
<evidence type="ECO:0000313" key="2">
    <source>
        <dbReference type="Proteomes" id="UP001626550"/>
    </source>
</evidence>
<organism evidence="1 2">
    <name type="scientific">Cichlidogyrus casuarinus</name>
    <dbReference type="NCBI Taxonomy" id="1844966"/>
    <lineage>
        <taxon>Eukaryota</taxon>
        <taxon>Metazoa</taxon>
        <taxon>Spiralia</taxon>
        <taxon>Lophotrochozoa</taxon>
        <taxon>Platyhelminthes</taxon>
        <taxon>Monogenea</taxon>
        <taxon>Monopisthocotylea</taxon>
        <taxon>Dactylogyridea</taxon>
        <taxon>Ancyrocephalidae</taxon>
        <taxon>Cichlidogyrus</taxon>
    </lineage>
</organism>
<evidence type="ECO:0000313" key="1">
    <source>
        <dbReference type="EMBL" id="KAL3312322.1"/>
    </source>
</evidence>
<dbReference type="AlphaFoldDB" id="A0ABD2PZH6"/>
<sequence length="146" mass="16324">MVSGETTFKESLESTPIYNLITEKHDSDIEVPVLHSATYDGEKIEVIVTTKIAVYLQNVIFIRVLGPTIRGSNYAQRGIIVKHDTNSFDAGENTVLIDCHGLNTKERKDQLDFVDKLAKAGEESVIAEMFEDKPDYLVIAFLCSEL</sequence>